<evidence type="ECO:0000259" key="6">
    <source>
        <dbReference type="PROSITE" id="PS51918"/>
    </source>
</evidence>
<name>A0ABT4CP01_9CLOT</name>
<evidence type="ECO:0000313" key="7">
    <source>
        <dbReference type="EMBL" id="MCY6369956.1"/>
    </source>
</evidence>
<feature type="domain" description="Radical SAM core" evidence="6">
    <location>
        <begin position="175"/>
        <end position="406"/>
    </location>
</feature>
<dbReference type="SUPFAM" id="SSF102114">
    <property type="entry name" value="Radical SAM enzymes"/>
    <property type="match status" value="1"/>
</dbReference>
<dbReference type="CDD" id="cd01335">
    <property type="entry name" value="Radical_SAM"/>
    <property type="match status" value="1"/>
</dbReference>
<dbReference type="Pfam" id="PF04055">
    <property type="entry name" value="Radical_SAM"/>
    <property type="match status" value="1"/>
</dbReference>
<evidence type="ECO:0000313" key="8">
    <source>
        <dbReference type="Proteomes" id="UP001079657"/>
    </source>
</evidence>
<dbReference type="SFLD" id="SFLDS00029">
    <property type="entry name" value="Radical_SAM"/>
    <property type="match status" value="1"/>
</dbReference>
<dbReference type="Gene3D" id="3.80.30.20">
    <property type="entry name" value="tm_1862 like domain"/>
    <property type="match status" value="1"/>
</dbReference>
<dbReference type="InterPro" id="IPR006638">
    <property type="entry name" value="Elp3/MiaA/NifB-like_rSAM"/>
</dbReference>
<dbReference type="InterPro" id="IPR058240">
    <property type="entry name" value="rSAM_sf"/>
</dbReference>
<keyword evidence="5" id="KW-0411">Iron-sulfur</keyword>
<keyword evidence="4" id="KW-0408">Iron</keyword>
<evidence type="ECO:0000256" key="2">
    <source>
        <dbReference type="ARBA" id="ARBA00022691"/>
    </source>
</evidence>
<proteinExistence type="predicted"/>
<dbReference type="SFLD" id="SFLDG01082">
    <property type="entry name" value="B12-binding_domain_containing"/>
    <property type="match status" value="1"/>
</dbReference>
<dbReference type="InterPro" id="IPR007197">
    <property type="entry name" value="rSAM"/>
</dbReference>
<protein>
    <submittedName>
        <fullName evidence="7">Radical SAM protein</fullName>
    </submittedName>
</protein>
<organism evidence="7 8">
    <name type="scientific">Clostridium ganghwense</name>
    <dbReference type="NCBI Taxonomy" id="312089"/>
    <lineage>
        <taxon>Bacteria</taxon>
        <taxon>Bacillati</taxon>
        <taxon>Bacillota</taxon>
        <taxon>Clostridia</taxon>
        <taxon>Eubacteriales</taxon>
        <taxon>Clostridiaceae</taxon>
        <taxon>Clostridium</taxon>
    </lineage>
</organism>
<keyword evidence="2" id="KW-0949">S-adenosyl-L-methionine</keyword>
<dbReference type="PANTHER" id="PTHR43409">
    <property type="entry name" value="ANAEROBIC MAGNESIUM-PROTOPORPHYRIN IX MONOMETHYL ESTER CYCLASE-RELATED"/>
    <property type="match status" value="1"/>
</dbReference>
<dbReference type="Proteomes" id="UP001079657">
    <property type="component" value="Unassembled WGS sequence"/>
</dbReference>
<dbReference type="EMBL" id="JAPQES010000001">
    <property type="protein sequence ID" value="MCY6369956.1"/>
    <property type="molecule type" value="Genomic_DNA"/>
</dbReference>
<comment type="caution">
    <text evidence="7">The sequence shown here is derived from an EMBL/GenBank/DDBJ whole genome shotgun (WGS) entry which is preliminary data.</text>
</comment>
<dbReference type="RefSeq" id="WP_268048411.1">
    <property type="nucleotide sequence ID" value="NZ_JAPQES010000001.1"/>
</dbReference>
<gene>
    <name evidence="7" type="ORF">OXH55_04875</name>
</gene>
<evidence type="ECO:0000256" key="4">
    <source>
        <dbReference type="ARBA" id="ARBA00023004"/>
    </source>
</evidence>
<dbReference type="PROSITE" id="PS51918">
    <property type="entry name" value="RADICAL_SAM"/>
    <property type="match status" value="1"/>
</dbReference>
<dbReference type="SMART" id="SM00729">
    <property type="entry name" value="Elp3"/>
    <property type="match status" value="1"/>
</dbReference>
<keyword evidence="3" id="KW-0479">Metal-binding</keyword>
<accession>A0ABT4CP01</accession>
<keyword evidence="8" id="KW-1185">Reference proteome</keyword>
<evidence type="ECO:0000256" key="5">
    <source>
        <dbReference type="ARBA" id="ARBA00023014"/>
    </source>
</evidence>
<dbReference type="InterPro" id="IPR023404">
    <property type="entry name" value="rSAM_horseshoe"/>
</dbReference>
<comment type="cofactor">
    <cofactor evidence="1">
        <name>[4Fe-4S] cluster</name>
        <dbReference type="ChEBI" id="CHEBI:49883"/>
    </cofactor>
</comment>
<dbReference type="InterPro" id="IPR051198">
    <property type="entry name" value="BchE-like"/>
</dbReference>
<reference evidence="7" key="1">
    <citation type="submission" date="2022-12" db="EMBL/GenBank/DDBJ databases">
        <authorList>
            <person name="Wang J."/>
        </authorList>
    </citation>
    <scope>NUCLEOTIDE SEQUENCE</scope>
    <source>
        <strain evidence="7">HY-42-06</strain>
    </source>
</reference>
<evidence type="ECO:0000256" key="3">
    <source>
        <dbReference type="ARBA" id="ARBA00022723"/>
    </source>
</evidence>
<sequence>MKQPILMIAAGMKKPKKQFNPMNELNLYLNYGLLGLATILYNKGYENVKMIQGDYKNVDIVIQDIKSFGIDIKKLKYPVFISVPSFISLSWAEEMVEKIKKENREIKIIFGGRWVVDNNINWLKERLNKVDFFAKGYGDKYIEHCLHVENWKNIDEHYQEEVQVFNEFNYKLLYQYEKYQPCIEISRGCGRGCEFCLENRQKALLPKNPENIMKEAILTCKIYKEDELNFYFQAAIFNPTIEWTEKFYRMYNEHRAKFKWRFETRVDTLNKETLSLLSKSGLKVIDLGLESASYTQLVRMNKTKNIDKYLKKAEEIVKKAHNNNIWVKLNILLYPGENRETLEETLDWLNKNKKYIKGVSINPLIIYRNGEYTKEFVRSIEKFSEKMVDIDRVDEYGYTFIDLSNEIDLKESEKLSLEISREYMNIDDYFDLKSISYFSRFTDYEKLKKDIIENTSRSEMLPFEIMEE</sequence>
<evidence type="ECO:0000256" key="1">
    <source>
        <dbReference type="ARBA" id="ARBA00001966"/>
    </source>
</evidence>